<evidence type="ECO:0000313" key="1">
    <source>
        <dbReference type="EMBL" id="KAF1980990.1"/>
    </source>
</evidence>
<proteinExistence type="predicted"/>
<dbReference type="EMBL" id="ML977196">
    <property type="protein sequence ID" value="KAF1981638.1"/>
    <property type="molecule type" value="Genomic_DNA"/>
</dbReference>
<evidence type="ECO:0000313" key="3">
    <source>
        <dbReference type="Proteomes" id="UP000800041"/>
    </source>
</evidence>
<dbReference type="Proteomes" id="UP000800041">
    <property type="component" value="Unassembled WGS sequence"/>
</dbReference>
<evidence type="ECO:0000313" key="2">
    <source>
        <dbReference type="EMBL" id="KAF1981638.1"/>
    </source>
</evidence>
<dbReference type="EMBL" id="ML977212">
    <property type="protein sequence ID" value="KAF1980990.1"/>
    <property type="molecule type" value="Genomic_DNA"/>
</dbReference>
<protein>
    <submittedName>
        <fullName evidence="2">Uncharacterized protein</fullName>
    </submittedName>
</protein>
<reference evidence="2" key="1">
    <citation type="journal article" date="2020" name="Stud. Mycol.">
        <title>101 Dothideomycetes genomes: a test case for predicting lifestyles and emergence of pathogens.</title>
        <authorList>
            <person name="Haridas S."/>
            <person name="Albert R."/>
            <person name="Binder M."/>
            <person name="Bloem J."/>
            <person name="Labutti K."/>
            <person name="Salamov A."/>
            <person name="Andreopoulos B."/>
            <person name="Baker S."/>
            <person name="Barry K."/>
            <person name="Bills G."/>
            <person name="Bluhm B."/>
            <person name="Cannon C."/>
            <person name="Castanera R."/>
            <person name="Culley D."/>
            <person name="Daum C."/>
            <person name="Ezra D."/>
            <person name="Gonzalez J."/>
            <person name="Henrissat B."/>
            <person name="Kuo A."/>
            <person name="Liang C."/>
            <person name="Lipzen A."/>
            <person name="Lutzoni F."/>
            <person name="Magnuson J."/>
            <person name="Mondo S."/>
            <person name="Nolan M."/>
            <person name="Ohm R."/>
            <person name="Pangilinan J."/>
            <person name="Park H.-J."/>
            <person name="Ramirez L."/>
            <person name="Alfaro M."/>
            <person name="Sun H."/>
            <person name="Tritt A."/>
            <person name="Yoshinaga Y."/>
            <person name="Zwiers L.-H."/>
            <person name="Turgeon B."/>
            <person name="Goodwin S."/>
            <person name="Spatafora J."/>
            <person name="Crous P."/>
            <person name="Grigoriev I."/>
        </authorList>
    </citation>
    <scope>NUCLEOTIDE SEQUENCE</scope>
    <source>
        <strain evidence="2">CBS 113979</strain>
    </source>
</reference>
<sequence>MDGAQACYPYLAVEVSWMLQRVGRCNLCDEGSGVIPVQTQFGTDLGDSSKYSNENFED</sequence>
<name>A0A6G1GLP5_9PEZI</name>
<dbReference type="OrthoDB" id="1682477at2759"/>
<accession>A0A6G1GLP5</accession>
<gene>
    <name evidence="2" type="ORF">K402DRAFT_232969</name>
    <name evidence="1" type="ORF">K402DRAFT_441757</name>
</gene>
<dbReference type="AlphaFoldDB" id="A0A6G1GLP5"/>
<organism evidence="2 3">
    <name type="scientific">Aulographum hederae CBS 113979</name>
    <dbReference type="NCBI Taxonomy" id="1176131"/>
    <lineage>
        <taxon>Eukaryota</taxon>
        <taxon>Fungi</taxon>
        <taxon>Dikarya</taxon>
        <taxon>Ascomycota</taxon>
        <taxon>Pezizomycotina</taxon>
        <taxon>Dothideomycetes</taxon>
        <taxon>Pleosporomycetidae</taxon>
        <taxon>Aulographales</taxon>
        <taxon>Aulographaceae</taxon>
    </lineage>
</organism>
<keyword evidence="3" id="KW-1185">Reference proteome</keyword>